<dbReference type="Gene3D" id="2.40.37.10">
    <property type="entry name" value="Lyase, Ornithine Decarboxylase, Chain A, domain 1"/>
    <property type="match status" value="1"/>
</dbReference>
<reference evidence="16" key="1">
    <citation type="journal article" date="2015" name="Nat. Genet.">
        <title>The genome and transcriptome of the zoonotic hookworm Ancylostoma ceylanicum identify infection-specific gene families.</title>
        <authorList>
            <person name="Schwarz E.M."/>
            <person name="Hu Y."/>
            <person name="Antoshechkin I."/>
            <person name="Miller M.M."/>
            <person name="Sternberg P.W."/>
            <person name="Aroian R.V."/>
        </authorList>
    </citation>
    <scope>NUCLEOTIDE SEQUENCE</scope>
    <source>
        <strain evidence="16">HY135</strain>
    </source>
</reference>
<comment type="caution">
    <text evidence="15">The sequence shown here is derived from an EMBL/GenBank/DDBJ whole genome shotgun (WGS) entry which is preliminary data.</text>
</comment>
<comment type="function">
    <text evidence="8">Catalyzes the first and rate-limiting step of polyamine biosynthesis that converts ornithine into putrescine, which is the precursor for the polyamines, spermidine and spermine. Polyamines are essential for cell proliferation and are implicated in cellular processes, ranging from DNA replication to apoptosis.</text>
</comment>
<name>A0A016UC65_9BILA</name>
<protein>
    <recommendedName>
        <fullName evidence="7">ornithine decarboxylase</fullName>
        <ecNumber evidence="7">4.1.1.17</ecNumber>
    </recommendedName>
</protein>
<evidence type="ECO:0000256" key="6">
    <source>
        <dbReference type="ARBA" id="ARBA00034115"/>
    </source>
</evidence>
<dbReference type="InterPro" id="IPR000183">
    <property type="entry name" value="Orn/DAP/Arg_de-COase"/>
</dbReference>
<dbReference type="InterPro" id="IPR022644">
    <property type="entry name" value="De-COase2_N"/>
</dbReference>
<dbReference type="InterPro" id="IPR022643">
    <property type="entry name" value="De-COase2_C"/>
</dbReference>
<dbReference type="PANTHER" id="PTHR11482:SF6">
    <property type="entry name" value="ORNITHINE DECARBOXYLASE 1-RELATED"/>
    <property type="match status" value="1"/>
</dbReference>
<evidence type="ECO:0000256" key="3">
    <source>
        <dbReference type="ARBA" id="ARBA00022898"/>
    </source>
</evidence>
<dbReference type="SUPFAM" id="SSF51419">
    <property type="entry name" value="PLP-binding barrel"/>
    <property type="match status" value="1"/>
</dbReference>
<evidence type="ECO:0000259" key="14">
    <source>
        <dbReference type="Pfam" id="PF02784"/>
    </source>
</evidence>
<dbReference type="PANTHER" id="PTHR11482">
    <property type="entry name" value="ARGININE/DIAMINOPIMELATE/ORNITHINE DECARBOXYLASE"/>
    <property type="match status" value="1"/>
</dbReference>
<dbReference type="GO" id="GO:0033387">
    <property type="term" value="P:putrescine biosynthetic process from arginine, via ornithine"/>
    <property type="evidence" value="ECO:0007669"/>
    <property type="project" value="TreeGrafter"/>
</dbReference>
<dbReference type="OrthoDB" id="5034579at2759"/>
<feature type="modified residue" description="N6-(pyridoxal phosphate)lysine" evidence="11">
    <location>
        <position position="78"/>
    </location>
</feature>
<evidence type="ECO:0000256" key="8">
    <source>
        <dbReference type="ARBA" id="ARBA00037173"/>
    </source>
</evidence>
<comment type="pathway">
    <text evidence="6">Amine and polyamine biosynthesis; putrescine biosynthesis via L-ornithine pathway; putrescine from L-ornithine: step 1/1.</text>
</comment>
<organism evidence="15 16">
    <name type="scientific">Ancylostoma ceylanicum</name>
    <dbReference type="NCBI Taxonomy" id="53326"/>
    <lineage>
        <taxon>Eukaryota</taxon>
        <taxon>Metazoa</taxon>
        <taxon>Ecdysozoa</taxon>
        <taxon>Nematoda</taxon>
        <taxon>Chromadorea</taxon>
        <taxon>Rhabditida</taxon>
        <taxon>Rhabditina</taxon>
        <taxon>Rhabditomorpha</taxon>
        <taxon>Strongyloidea</taxon>
        <taxon>Ancylostomatidae</taxon>
        <taxon>Ancylostomatinae</taxon>
        <taxon>Ancylostoma</taxon>
    </lineage>
</organism>
<proteinExistence type="inferred from homology"/>
<dbReference type="GO" id="GO:0004586">
    <property type="term" value="F:ornithine decarboxylase activity"/>
    <property type="evidence" value="ECO:0007669"/>
    <property type="project" value="UniProtKB-EC"/>
</dbReference>
<comment type="subunit">
    <text evidence="9">Homodimer. Only the dimer is catalytically active, as the active sites are constructed of residues from both monomers.</text>
</comment>
<dbReference type="EMBL" id="JARK01001382">
    <property type="protein sequence ID" value="EYC12755.1"/>
    <property type="molecule type" value="Genomic_DNA"/>
</dbReference>
<evidence type="ECO:0000256" key="4">
    <source>
        <dbReference type="ARBA" id="ARBA00023115"/>
    </source>
</evidence>
<feature type="domain" description="Orn/DAP/Arg decarboxylase 2 N-terminal" evidence="14">
    <location>
        <begin position="57"/>
        <end position="287"/>
    </location>
</feature>
<dbReference type="PROSITE" id="PS00878">
    <property type="entry name" value="ODR_DC_2_1"/>
    <property type="match status" value="1"/>
</dbReference>
<feature type="domain" description="Orn/DAP/Arg decarboxylase 2 C-terminal" evidence="13">
    <location>
        <begin position="290"/>
        <end position="383"/>
    </location>
</feature>
<evidence type="ECO:0000256" key="10">
    <source>
        <dbReference type="ARBA" id="ARBA00049127"/>
    </source>
</evidence>
<gene>
    <name evidence="15" type="primary">Acey_s0046.g1404</name>
    <name evidence="15" type="ORF">Y032_0046g1404</name>
</gene>
<dbReference type="SUPFAM" id="SSF50621">
    <property type="entry name" value="Alanine racemase C-terminal domain-like"/>
    <property type="match status" value="1"/>
</dbReference>
<comment type="catalytic activity">
    <reaction evidence="10">
        <text>L-ornithine + H(+) = putrescine + CO2</text>
        <dbReference type="Rhea" id="RHEA:22964"/>
        <dbReference type="ChEBI" id="CHEBI:15378"/>
        <dbReference type="ChEBI" id="CHEBI:16526"/>
        <dbReference type="ChEBI" id="CHEBI:46911"/>
        <dbReference type="ChEBI" id="CHEBI:326268"/>
        <dbReference type="EC" id="4.1.1.17"/>
    </reaction>
</comment>
<dbReference type="Pfam" id="PF00278">
    <property type="entry name" value="Orn_DAP_Arg_deC"/>
    <property type="match status" value="1"/>
</dbReference>
<evidence type="ECO:0000259" key="13">
    <source>
        <dbReference type="Pfam" id="PF00278"/>
    </source>
</evidence>
<comment type="cofactor">
    <cofactor evidence="1 11">
        <name>pyridoxal 5'-phosphate</name>
        <dbReference type="ChEBI" id="CHEBI:597326"/>
    </cofactor>
</comment>
<dbReference type="InterPro" id="IPR002433">
    <property type="entry name" value="Orn_de-COase"/>
</dbReference>
<dbReference type="PRINTS" id="PR01182">
    <property type="entry name" value="ORNDCRBXLASE"/>
</dbReference>
<dbReference type="PRINTS" id="PR01179">
    <property type="entry name" value="ODADCRBXLASE"/>
</dbReference>
<dbReference type="FunFam" id="3.20.20.10:FF:000005">
    <property type="entry name" value="Ornithine decarboxylase"/>
    <property type="match status" value="1"/>
</dbReference>
<evidence type="ECO:0000256" key="12">
    <source>
        <dbReference type="RuleBase" id="RU003737"/>
    </source>
</evidence>
<dbReference type="STRING" id="53326.A0A016UC65"/>
<dbReference type="InterPro" id="IPR009006">
    <property type="entry name" value="Ala_racemase/Decarboxylase_C"/>
</dbReference>
<evidence type="ECO:0000256" key="9">
    <source>
        <dbReference type="ARBA" id="ARBA00046672"/>
    </source>
</evidence>
<dbReference type="InterPro" id="IPR022653">
    <property type="entry name" value="De-COase2_pyr-phos_BS"/>
</dbReference>
<evidence type="ECO:0000256" key="1">
    <source>
        <dbReference type="ARBA" id="ARBA00001933"/>
    </source>
</evidence>
<keyword evidence="3 11" id="KW-0663">Pyridoxal phosphate</keyword>
<evidence type="ECO:0000256" key="11">
    <source>
        <dbReference type="PIRSR" id="PIRSR600183-50"/>
    </source>
</evidence>
<sequence>MNISLIKGTTDWRTMRVEDIHQHDGSVNVVEFAKKVAADYDARDVYDPFAIIDLDVVKGQLKLWNFALPSVKPYYAVKCNPDLNVLKTLSAYGACFDCASVAEMEQVLGNGLASSDEIILAHPIKSRHCIEYATENQITMMTLDSVEELRKIVSITSDAKLILRIRVNGFESLVDLNKKFGADEITSKLIFHEAAKLGAKIHGISFHIGSGVENCRPMALSLASARKLLDYGRMLGHPVDILDIGGGFMATNGKSFLKVGHFIENTLSSCFEDIELTVIAEPGRFLVTDAQYVATRVSQVVMKSISEDLPASHSIYLNDGVYGSFNFVLTEQRKVEGKPLLKREGYMRADIWGPTCCSFDIIETDRRLPTVKEGDWILYPQCGAYSLCLSTNFNGFNPPKVLYLTSAENWQNVSDNLQRVRREGADVPDRILSKI</sequence>
<keyword evidence="4" id="KW-0620">Polyamine biosynthesis</keyword>
<evidence type="ECO:0000313" key="16">
    <source>
        <dbReference type="Proteomes" id="UP000024635"/>
    </source>
</evidence>
<dbReference type="CDD" id="cd00622">
    <property type="entry name" value="PLPDE_III_ODC"/>
    <property type="match status" value="1"/>
</dbReference>
<keyword evidence="16" id="KW-1185">Reference proteome</keyword>
<evidence type="ECO:0000256" key="5">
    <source>
        <dbReference type="ARBA" id="ARBA00023239"/>
    </source>
</evidence>
<dbReference type="Gene3D" id="3.20.20.10">
    <property type="entry name" value="Alanine racemase"/>
    <property type="match status" value="1"/>
</dbReference>
<dbReference type="GO" id="GO:0005737">
    <property type="term" value="C:cytoplasm"/>
    <property type="evidence" value="ECO:0007669"/>
    <property type="project" value="TreeGrafter"/>
</dbReference>
<comment type="similarity">
    <text evidence="2 12">Belongs to the Orn/Lys/Arg decarboxylase class-II family.</text>
</comment>
<dbReference type="InterPro" id="IPR029066">
    <property type="entry name" value="PLP-binding_barrel"/>
</dbReference>
<dbReference type="Proteomes" id="UP000024635">
    <property type="component" value="Unassembled WGS sequence"/>
</dbReference>
<keyword evidence="5" id="KW-0456">Lyase</keyword>
<accession>A0A016UC65</accession>
<evidence type="ECO:0000256" key="2">
    <source>
        <dbReference type="ARBA" id="ARBA00008872"/>
    </source>
</evidence>
<evidence type="ECO:0000313" key="15">
    <source>
        <dbReference type="EMBL" id="EYC12755.1"/>
    </source>
</evidence>
<dbReference type="EC" id="4.1.1.17" evidence="7"/>
<dbReference type="Pfam" id="PF02784">
    <property type="entry name" value="Orn_Arg_deC_N"/>
    <property type="match status" value="1"/>
</dbReference>
<evidence type="ECO:0000256" key="7">
    <source>
        <dbReference type="ARBA" id="ARBA00034138"/>
    </source>
</evidence>
<dbReference type="AlphaFoldDB" id="A0A016UC65"/>
<feature type="active site" description="Proton donor" evidence="11">
    <location>
        <position position="356"/>
    </location>
</feature>